<dbReference type="GO" id="GO:0043138">
    <property type="term" value="F:3'-5' DNA helicase activity"/>
    <property type="evidence" value="ECO:0007669"/>
    <property type="project" value="TreeGrafter"/>
</dbReference>
<feature type="domain" description="DNA replication licensing factor MCM2-like winged-helix" evidence="2">
    <location>
        <begin position="102"/>
        <end position="175"/>
    </location>
</feature>
<dbReference type="Pfam" id="PF17855">
    <property type="entry name" value="MCM_lid"/>
    <property type="match status" value="1"/>
</dbReference>
<reference evidence="3" key="1">
    <citation type="submission" date="2022-07" db="EMBL/GenBank/DDBJ databases">
        <title>Phylogenomic reconstructions and comparative analyses of Kickxellomycotina fungi.</title>
        <authorList>
            <person name="Reynolds N.K."/>
            <person name="Stajich J.E."/>
            <person name="Barry K."/>
            <person name="Grigoriev I.V."/>
            <person name="Crous P."/>
            <person name="Smith M.E."/>
        </authorList>
    </citation>
    <scope>NUCLEOTIDE SEQUENCE</scope>
    <source>
        <strain evidence="3">RSA 1196</strain>
    </source>
</reference>
<evidence type="ECO:0000259" key="2">
    <source>
        <dbReference type="Pfam" id="PF23669"/>
    </source>
</evidence>
<dbReference type="GO" id="GO:0000727">
    <property type="term" value="P:double-strand break repair via break-induced replication"/>
    <property type="evidence" value="ECO:0007669"/>
    <property type="project" value="TreeGrafter"/>
</dbReference>
<sequence>MYAKDKVHPKLYQMDQEKISQLYSDLRRESLNHGSIPITVRHIESMVRMSEAHARMHLRDYVRADDINVAIGVMLESFIGAQKLSVMKSLRRSFSKYIQYAQDNDELLYYLLCKMVKEKLTFYQYRHQGSMPSELVIPMEEFESQAGDLQIHDPTPFYDTTLFSNNGFMVDTQRKALVKQFQ</sequence>
<organism evidence="3 4">
    <name type="scientific">Dispira parvispora</name>
    <dbReference type="NCBI Taxonomy" id="1520584"/>
    <lineage>
        <taxon>Eukaryota</taxon>
        <taxon>Fungi</taxon>
        <taxon>Fungi incertae sedis</taxon>
        <taxon>Zoopagomycota</taxon>
        <taxon>Kickxellomycotina</taxon>
        <taxon>Dimargaritomycetes</taxon>
        <taxon>Dimargaritales</taxon>
        <taxon>Dimargaritaceae</taxon>
        <taxon>Dispira</taxon>
    </lineage>
</organism>
<name>A0A9W8ATR7_9FUNG</name>
<protein>
    <submittedName>
        <fullName evidence="3">MCM DNA helicase complex subunit</fullName>
        <ecNumber evidence="3">3.6.4.12</ecNumber>
    </submittedName>
</protein>
<evidence type="ECO:0000313" key="3">
    <source>
        <dbReference type="EMBL" id="KAJ1962005.1"/>
    </source>
</evidence>
<gene>
    <name evidence="3" type="primary">MCM2_1</name>
    <name evidence="3" type="ORF">IWQ62_003672</name>
</gene>
<dbReference type="PANTHER" id="PTHR11630:SF44">
    <property type="entry name" value="DNA REPLICATION LICENSING FACTOR MCM2"/>
    <property type="match status" value="1"/>
</dbReference>
<keyword evidence="4" id="KW-1185">Reference proteome</keyword>
<dbReference type="GO" id="GO:0005634">
    <property type="term" value="C:nucleus"/>
    <property type="evidence" value="ECO:0007669"/>
    <property type="project" value="TreeGrafter"/>
</dbReference>
<dbReference type="GO" id="GO:0016787">
    <property type="term" value="F:hydrolase activity"/>
    <property type="evidence" value="ECO:0007669"/>
    <property type="project" value="UniProtKB-KW"/>
</dbReference>
<dbReference type="Pfam" id="PF23669">
    <property type="entry name" value="WHD_MCM2"/>
    <property type="match status" value="1"/>
</dbReference>
<dbReference type="GO" id="GO:0005524">
    <property type="term" value="F:ATP binding"/>
    <property type="evidence" value="ECO:0007669"/>
    <property type="project" value="InterPro"/>
</dbReference>
<dbReference type="InterPro" id="IPR059098">
    <property type="entry name" value="WHD_MCM2"/>
</dbReference>
<feature type="domain" description="MCM AAA-lid" evidence="1">
    <location>
        <begin position="2"/>
        <end position="78"/>
    </location>
</feature>
<dbReference type="Proteomes" id="UP001150925">
    <property type="component" value="Unassembled WGS sequence"/>
</dbReference>
<dbReference type="GO" id="GO:0042555">
    <property type="term" value="C:MCM complex"/>
    <property type="evidence" value="ECO:0007669"/>
    <property type="project" value="TreeGrafter"/>
</dbReference>
<dbReference type="GO" id="GO:0003697">
    <property type="term" value="F:single-stranded DNA binding"/>
    <property type="evidence" value="ECO:0007669"/>
    <property type="project" value="TreeGrafter"/>
</dbReference>
<dbReference type="AlphaFoldDB" id="A0A9W8ATR7"/>
<keyword evidence="3" id="KW-0347">Helicase</keyword>
<dbReference type="InterPro" id="IPR031327">
    <property type="entry name" value="MCM"/>
</dbReference>
<dbReference type="GO" id="GO:1902975">
    <property type="term" value="P:mitotic DNA replication initiation"/>
    <property type="evidence" value="ECO:0007669"/>
    <property type="project" value="TreeGrafter"/>
</dbReference>
<evidence type="ECO:0000259" key="1">
    <source>
        <dbReference type="Pfam" id="PF17855"/>
    </source>
</evidence>
<keyword evidence="3" id="KW-0067">ATP-binding</keyword>
<dbReference type="Gene3D" id="3.40.50.300">
    <property type="entry name" value="P-loop containing nucleotide triphosphate hydrolases"/>
    <property type="match status" value="1"/>
</dbReference>
<evidence type="ECO:0000313" key="4">
    <source>
        <dbReference type="Proteomes" id="UP001150925"/>
    </source>
</evidence>
<dbReference type="EC" id="3.6.4.12" evidence="3"/>
<dbReference type="PANTHER" id="PTHR11630">
    <property type="entry name" value="DNA REPLICATION LICENSING FACTOR MCM FAMILY MEMBER"/>
    <property type="match status" value="1"/>
</dbReference>
<dbReference type="InterPro" id="IPR027417">
    <property type="entry name" value="P-loop_NTPase"/>
</dbReference>
<keyword evidence="3" id="KW-0547">Nucleotide-binding</keyword>
<accession>A0A9W8ATR7</accession>
<proteinExistence type="predicted"/>
<dbReference type="InterPro" id="IPR041562">
    <property type="entry name" value="MCM_lid"/>
</dbReference>
<comment type="caution">
    <text evidence="3">The sequence shown here is derived from an EMBL/GenBank/DDBJ whole genome shotgun (WGS) entry which is preliminary data.</text>
</comment>
<dbReference type="OrthoDB" id="844at2759"/>
<keyword evidence="3" id="KW-0378">Hydrolase</keyword>
<dbReference type="GO" id="GO:0017116">
    <property type="term" value="F:single-stranded DNA helicase activity"/>
    <property type="evidence" value="ECO:0007669"/>
    <property type="project" value="TreeGrafter"/>
</dbReference>
<dbReference type="EMBL" id="JANBPY010001031">
    <property type="protein sequence ID" value="KAJ1962005.1"/>
    <property type="molecule type" value="Genomic_DNA"/>
</dbReference>